<dbReference type="InterPro" id="IPR029058">
    <property type="entry name" value="AB_hydrolase_fold"/>
</dbReference>
<dbReference type="PANTHER" id="PTHR43194">
    <property type="entry name" value="HYDROLASE ALPHA/BETA FOLD FAMILY"/>
    <property type="match status" value="1"/>
</dbReference>
<dbReference type="STRING" id="311180.SAMN04488050_109176"/>
<evidence type="ECO:0000313" key="3">
    <source>
        <dbReference type="Proteomes" id="UP000199392"/>
    </source>
</evidence>
<evidence type="ECO:0000259" key="1">
    <source>
        <dbReference type="Pfam" id="PF00561"/>
    </source>
</evidence>
<sequence length="259" mass="27101">MTLQAINGTRLKTRIDRAGDDAPWVVFSNSLVTDLSVWDGVVARLSGWNVLRYDQRGHGGSEVPDGAVDFELLSEDLLAVMDHAGVSRAVCVGLSMGVPTTLAAYAKAPERFAGLVFMDGMAKSAPAAVETWGARIDEGRRLGMDGYAKVTAERWLTTPDRAEALAAMIAATPFEGFKACATALQGYDYAAVLPGIAVPALLVAGLSDGKIPETMRGIADSIGARFEGVEGAGHVPCFEQPDATAALLSAFLAEVEAAA</sequence>
<reference evidence="3" key="1">
    <citation type="submission" date="2016-10" db="EMBL/GenBank/DDBJ databases">
        <authorList>
            <person name="Varghese N."/>
            <person name="Submissions S."/>
        </authorList>
    </citation>
    <scope>NUCLEOTIDE SEQUENCE [LARGE SCALE GENOMIC DNA]</scope>
    <source>
        <strain evidence="3">DSM 26894</strain>
    </source>
</reference>
<accession>A0A1I6V0F7</accession>
<dbReference type="AlphaFoldDB" id="A0A1I6V0F7"/>
<protein>
    <submittedName>
        <fullName evidence="2">3-oxoadipate enol-lactonase</fullName>
    </submittedName>
</protein>
<dbReference type="SUPFAM" id="SSF53474">
    <property type="entry name" value="alpha/beta-Hydrolases"/>
    <property type="match status" value="1"/>
</dbReference>
<dbReference type="InterPro" id="IPR050228">
    <property type="entry name" value="Carboxylesterase_BioH"/>
</dbReference>
<proteinExistence type="predicted"/>
<dbReference type="Gene3D" id="3.40.50.1820">
    <property type="entry name" value="alpha/beta hydrolase"/>
    <property type="match status" value="1"/>
</dbReference>
<dbReference type="Proteomes" id="UP000199392">
    <property type="component" value="Unassembled WGS sequence"/>
</dbReference>
<gene>
    <name evidence="2" type="ORF">SAMN04488050_109176</name>
</gene>
<feature type="domain" description="AB hydrolase-1" evidence="1">
    <location>
        <begin position="23"/>
        <end position="241"/>
    </location>
</feature>
<keyword evidence="3" id="KW-1185">Reference proteome</keyword>
<dbReference type="PRINTS" id="PR00111">
    <property type="entry name" value="ABHYDROLASE"/>
</dbReference>
<dbReference type="InterPro" id="IPR000073">
    <property type="entry name" value="AB_hydrolase_1"/>
</dbReference>
<dbReference type="EMBL" id="FOZW01000009">
    <property type="protein sequence ID" value="SFT07124.1"/>
    <property type="molecule type" value="Genomic_DNA"/>
</dbReference>
<dbReference type="OrthoDB" id="9793083at2"/>
<organism evidence="2 3">
    <name type="scientific">Alloyangia pacifica</name>
    <dbReference type="NCBI Taxonomy" id="311180"/>
    <lineage>
        <taxon>Bacteria</taxon>
        <taxon>Pseudomonadati</taxon>
        <taxon>Pseudomonadota</taxon>
        <taxon>Alphaproteobacteria</taxon>
        <taxon>Rhodobacterales</taxon>
        <taxon>Roseobacteraceae</taxon>
        <taxon>Alloyangia</taxon>
    </lineage>
</organism>
<dbReference type="PANTHER" id="PTHR43194:SF2">
    <property type="entry name" value="PEROXISOMAL MEMBRANE PROTEIN LPX1"/>
    <property type="match status" value="1"/>
</dbReference>
<evidence type="ECO:0000313" key="2">
    <source>
        <dbReference type="EMBL" id="SFT07124.1"/>
    </source>
</evidence>
<name>A0A1I6V0F7_9RHOB</name>
<dbReference type="RefSeq" id="WP_092429480.1">
    <property type="nucleotide sequence ID" value="NZ_FNCL01000014.1"/>
</dbReference>
<dbReference type="Pfam" id="PF00561">
    <property type="entry name" value="Abhydrolase_1"/>
    <property type="match status" value="1"/>
</dbReference>